<keyword evidence="2" id="KW-0012">Acyltransferase</keyword>
<feature type="domain" description="Phospholipid/glycerol acyltransferase" evidence="1">
    <location>
        <begin position="36"/>
        <end position="138"/>
    </location>
</feature>
<dbReference type="RefSeq" id="WP_249769248.1">
    <property type="nucleotide sequence ID" value="NZ_CP097332.1"/>
</dbReference>
<keyword evidence="3" id="KW-1185">Reference proteome</keyword>
<reference evidence="2" key="2">
    <citation type="submission" date="2022-05" db="EMBL/GenBank/DDBJ databases">
        <authorList>
            <person name="Kim J.-S."/>
            <person name="Lee K."/>
            <person name="Suh M."/>
            <person name="Eom M."/>
            <person name="Kim J.-S."/>
            <person name="Kim D.-S."/>
            <person name="Ko S.-H."/>
            <person name="Shin Y."/>
            <person name="Lee J.-S."/>
        </authorList>
    </citation>
    <scope>NUCLEOTIDE SEQUENCE</scope>
    <source>
        <strain evidence="2">N237</strain>
    </source>
</reference>
<dbReference type="Proteomes" id="UP001056336">
    <property type="component" value="Chromosome"/>
</dbReference>
<dbReference type="CDD" id="cd07989">
    <property type="entry name" value="LPLAT_AGPAT-like"/>
    <property type="match status" value="1"/>
</dbReference>
<dbReference type="GO" id="GO:0016746">
    <property type="term" value="F:acyltransferase activity"/>
    <property type="evidence" value="ECO:0007669"/>
    <property type="project" value="UniProtKB-KW"/>
</dbReference>
<reference evidence="2" key="1">
    <citation type="journal article" date="2018" name="Int. J. Syst. Evol. Microbiol.">
        <title>Jatrophihabitans telluris sp. nov., isolated from sediment soil of lava forest wetlands and the emended description of the genus Jatrophihabitans.</title>
        <authorList>
            <person name="Lee K.C."/>
            <person name="Suh M.K."/>
            <person name="Eom M.K."/>
            <person name="Kim K.K."/>
            <person name="Kim J.S."/>
            <person name="Kim D.S."/>
            <person name="Ko S.H."/>
            <person name="Shin Y.K."/>
            <person name="Lee J.S."/>
        </authorList>
    </citation>
    <scope>NUCLEOTIDE SEQUENCE</scope>
    <source>
        <strain evidence="2">N237</strain>
    </source>
</reference>
<keyword evidence="2" id="KW-0808">Transferase</keyword>
<evidence type="ECO:0000259" key="1">
    <source>
        <dbReference type="SMART" id="SM00563"/>
    </source>
</evidence>
<name>A0ABY4QUS8_9ACTN</name>
<dbReference type="SMART" id="SM00563">
    <property type="entry name" value="PlsC"/>
    <property type="match status" value="1"/>
</dbReference>
<organism evidence="2 3">
    <name type="scientific">Jatrophihabitans telluris</name>
    <dbReference type="NCBI Taxonomy" id="2038343"/>
    <lineage>
        <taxon>Bacteria</taxon>
        <taxon>Bacillati</taxon>
        <taxon>Actinomycetota</taxon>
        <taxon>Actinomycetes</taxon>
        <taxon>Jatrophihabitantales</taxon>
        <taxon>Jatrophihabitantaceae</taxon>
        <taxon>Jatrophihabitans</taxon>
    </lineage>
</organism>
<accession>A0ABY4QUS8</accession>
<proteinExistence type="predicted"/>
<sequence length="212" mass="22988">MTSSRRAAAFGFCFEQLVRGGLRGVWLRNTPPAAAFVWAANHHSWWDGFVANAVLRHHGHEPCLLMDADNLRRFGFLTDLGAIPVDQPRKALAALGSGRPLIIFPEAELRAPGPLGPITPGAQWLARKAQVPIAIAATRVVLRGHQKPEAYVDVSVSPDGDVAGELAARLQVLDGELADSDPREPLAGFATVLTGRLSWDERISRWTARTHG</sequence>
<evidence type="ECO:0000313" key="2">
    <source>
        <dbReference type="EMBL" id="UQX86857.1"/>
    </source>
</evidence>
<protein>
    <submittedName>
        <fullName evidence="2">1-acyl-sn-glycerol-3-phosphate acyltransferase</fullName>
    </submittedName>
</protein>
<dbReference type="SUPFAM" id="SSF69593">
    <property type="entry name" value="Glycerol-3-phosphate (1)-acyltransferase"/>
    <property type="match status" value="1"/>
</dbReference>
<dbReference type="EMBL" id="CP097332">
    <property type="protein sequence ID" value="UQX86857.1"/>
    <property type="molecule type" value="Genomic_DNA"/>
</dbReference>
<evidence type="ECO:0000313" key="3">
    <source>
        <dbReference type="Proteomes" id="UP001056336"/>
    </source>
</evidence>
<dbReference type="InterPro" id="IPR002123">
    <property type="entry name" value="Plipid/glycerol_acylTrfase"/>
</dbReference>
<dbReference type="Pfam" id="PF01553">
    <property type="entry name" value="Acyltransferase"/>
    <property type="match status" value="1"/>
</dbReference>
<gene>
    <name evidence="2" type="ORF">M6D93_11115</name>
</gene>